<dbReference type="Gene3D" id="3.40.630.30">
    <property type="match status" value="1"/>
</dbReference>
<keyword evidence="1 9" id="KW-0963">Cytoplasm</keyword>
<dbReference type="RefSeq" id="WP_200388472.1">
    <property type="nucleotide sequence ID" value="NZ_NRSD01000014.1"/>
</dbReference>
<organism evidence="12 13">
    <name type="scientific">Thiocapsa imhoffii</name>
    <dbReference type="NCBI Taxonomy" id="382777"/>
    <lineage>
        <taxon>Bacteria</taxon>
        <taxon>Pseudomonadati</taxon>
        <taxon>Pseudomonadota</taxon>
        <taxon>Gammaproteobacteria</taxon>
        <taxon>Chromatiales</taxon>
        <taxon>Chromatiaceae</taxon>
        <taxon>Thiocapsa</taxon>
    </lineage>
</organism>
<dbReference type="PROSITE" id="PS51186">
    <property type="entry name" value="GNAT"/>
    <property type="match status" value="1"/>
</dbReference>
<dbReference type="InterPro" id="IPR007807">
    <property type="entry name" value="TcmA/NAT10_helicase"/>
</dbReference>
<evidence type="ECO:0000256" key="1">
    <source>
        <dbReference type="ARBA" id="ARBA00022490"/>
    </source>
</evidence>
<evidence type="ECO:0000256" key="4">
    <source>
        <dbReference type="ARBA" id="ARBA00022694"/>
    </source>
</evidence>
<evidence type="ECO:0000259" key="11">
    <source>
        <dbReference type="PROSITE" id="PS51186"/>
    </source>
</evidence>
<evidence type="ECO:0000256" key="2">
    <source>
        <dbReference type="ARBA" id="ARBA00022555"/>
    </source>
</evidence>
<evidence type="ECO:0000256" key="7">
    <source>
        <dbReference type="ARBA" id="ARBA00022884"/>
    </source>
</evidence>
<keyword evidence="8 9" id="KW-0012">Acyltransferase</keyword>
<dbReference type="EMBL" id="NRSD01000014">
    <property type="protein sequence ID" value="MBK1645665.1"/>
    <property type="molecule type" value="Genomic_DNA"/>
</dbReference>
<dbReference type="InterPro" id="IPR016181">
    <property type="entry name" value="Acyl_CoA_acyltransferase"/>
</dbReference>
<dbReference type="GO" id="GO:0051391">
    <property type="term" value="P:tRNA acetylation"/>
    <property type="evidence" value="ECO:0007669"/>
    <property type="project" value="UniProtKB-UniRule"/>
</dbReference>
<feature type="binding site" evidence="9">
    <location>
        <position position="576"/>
    </location>
    <ligand>
        <name>acetyl-CoA</name>
        <dbReference type="ChEBI" id="CHEBI:57288"/>
    </ligand>
</feature>
<dbReference type="SUPFAM" id="SSF52540">
    <property type="entry name" value="P-loop containing nucleoside triphosphate hydrolases"/>
    <property type="match status" value="1"/>
</dbReference>
<feature type="binding site" evidence="9">
    <location>
        <begin position="536"/>
        <end position="538"/>
    </location>
    <ligand>
        <name>acetyl-CoA</name>
        <dbReference type="ChEBI" id="CHEBI:57288"/>
    </ligand>
</feature>
<dbReference type="HAMAP" id="MF_01886">
    <property type="entry name" value="tRNA_acetyltr_TmcA"/>
    <property type="match status" value="1"/>
</dbReference>
<reference evidence="12 13" key="1">
    <citation type="journal article" date="2020" name="Microorganisms">
        <title>Osmotic Adaptation and Compatible Solute Biosynthesis of Phototrophic Bacteria as Revealed from Genome Analyses.</title>
        <authorList>
            <person name="Imhoff J.F."/>
            <person name="Rahn T."/>
            <person name="Kunzel S."/>
            <person name="Keller A."/>
            <person name="Neulinger S.C."/>
        </authorList>
    </citation>
    <scope>NUCLEOTIDE SEQUENCE [LARGE SCALE GENOMIC DNA]</scope>
    <source>
        <strain evidence="12 13">DSM 21303</strain>
    </source>
</reference>
<keyword evidence="13" id="KW-1185">Reference proteome</keyword>
<dbReference type="GO" id="GO:0000049">
    <property type="term" value="F:tRNA binding"/>
    <property type="evidence" value="ECO:0007669"/>
    <property type="project" value="UniProtKB-UniRule"/>
</dbReference>
<dbReference type="Proteomes" id="UP001138802">
    <property type="component" value="Unassembled WGS sequence"/>
</dbReference>
<comment type="similarity">
    <text evidence="9">Belongs to the TmcA family.</text>
</comment>
<dbReference type="Gene3D" id="3.40.50.11040">
    <property type="match status" value="1"/>
</dbReference>
<keyword evidence="2 9" id="KW-0820">tRNA-binding</keyword>
<proteinExistence type="inferred from homology"/>
<dbReference type="Pfam" id="PF08351">
    <property type="entry name" value="TmcA_N"/>
    <property type="match status" value="1"/>
</dbReference>
<keyword evidence="6 9" id="KW-0067">ATP-binding</keyword>
<evidence type="ECO:0000256" key="9">
    <source>
        <dbReference type="HAMAP-Rule" id="MF_01886"/>
    </source>
</evidence>
<dbReference type="GO" id="GO:0005737">
    <property type="term" value="C:cytoplasm"/>
    <property type="evidence" value="ECO:0007669"/>
    <property type="project" value="UniProtKB-SubCell"/>
</dbReference>
<sequence length="783" mass="85172">MTVPIDHRAFLPTLAQRLQTWAQQHHDRVCVLISGDPDWSAATAHSLVAGLRPVQHAAWLSARALTNQTRPIQAASRLLGQEHDLVVYDAHSGLDPDGFGAITGTLRGGGFLVLLTPPLEHWPRARDPERERLAIWPHTAAAVGGRFIARFARILRTAPGTIPLLQHDPDWHTTALDRLHQLVADASSRRLRSPMPRQDAGGPTGDPAAPATPDQARAVAAILAVARGRPRRPLVIRAHRGRGKSAALGLAAARLMMGERPLRILVTAPQRAAAQSLFKHATAALGRGATRVDLGSDQGSLTFLAPADLASVRPVADLILIDEAAAIPAPLLAALLAHYPRLVFATTVHGYEGTGRGFEIRFRATLDRLTPNWQELLLETPIRWSAQDPLEALVSRALLLDATPAGAMPDQPWADRGTDPDQIQILRLDRDQLAGDEDRLREIFGLLVLAHYQTRPMDLRMLLDGPNVRIYCVQAGHRILATLLVAAEGPITDPELRTDIFAGRRRPRGHLLPQTLCAHGGLMQATTLRYLRVVRIAVQPAACGCGLARTLLRRLAVDAHREGCDFLGASFGATPELIRFWDQCGFRPAHLGTHRNAASGEHALVVLRPLRISARGFLANAEQRLERRLATLLCGPLRDLDPLTLATLTSAIRSPPPLAPAPDSNASYDADTHDGAELMGFIKDQRGFDPTLPVLCELTRRWLGPCLRAGCMTLEDAALLLAATRQMHPLQTLVQHFDVAGRDVLVSRIRSVAGTLWGYAASHQREDDLAKKAATSLKSMTLG</sequence>
<dbReference type="GO" id="GO:1990883">
    <property type="term" value="F:18S rRNA cytidine N-acetyltransferase activity"/>
    <property type="evidence" value="ECO:0007669"/>
    <property type="project" value="TreeGrafter"/>
</dbReference>
<evidence type="ECO:0000256" key="3">
    <source>
        <dbReference type="ARBA" id="ARBA00022679"/>
    </source>
</evidence>
<accession>A0A9X1BA26</accession>
<protein>
    <recommendedName>
        <fullName evidence="9">tRNA(Met) cytidine acetyltransferase TmcA</fullName>
        <ecNumber evidence="9">2.3.1.193</ecNumber>
    </recommendedName>
</protein>
<dbReference type="Gene3D" id="3.40.50.300">
    <property type="entry name" value="P-loop containing nucleotide triphosphate hydrolases"/>
    <property type="match status" value="1"/>
</dbReference>
<evidence type="ECO:0000256" key="10">
    <source>
        <dbReference type="SAM" id="MobiDB-lite"/>
    </source>
</evidence>
<dbReference type="InterPro" id="IPR032672">
    <property type="entry name" value="TmcA/NAT10/Kre33"/>
</dbReference>
<feature type="domain" description="N-acetyltransferase" evidence="11">
    <location>
        <begin position="468"/>
        <end position="611"/>
    </location>
</feature>
<evidence type="ECO:0000313" key="12">
    <source>
        <dbReference type="EMBL" id="MBK1645665.1"/>
    </source>
</evidence>
<dbReference type="SUPFAM" id="SSF55729">
    <property type="entry name" value="Acyl-CoA N-acyltransferases (Nat)"/>
    <property type="match status" value="1"/>
</dbReference>
<dbReference type="GO" id="GO:0051392">
    <property type="term" value="F:tRNA cytidine N4-acetyltransferase activity"/>
    <property type="evidence" value="ECO:0007669"/>
    <property type="project" value="UniProtKB-UniRule"/>
</dbReference>
<comment type="catalytic activity">
    <reaction evidence="9">
        <text>cytidine(34) in elongator tRNA(Met) + acetyl-CoA + ATP + H2O = N(4)-acetylcytidine(34) in elongator tRNA(Met) + ADP + phosphate + CoA + H(+)</text>
        <dbReference type="Rhea" id="RHEA:43788"/>
        <dbReference type="Rhea" id="RHEA-COMP:10693"/>
        <dbReference type="Rhea" id="RHEA-COMP:10694"/>
        <dbReference type="ChEBI" id="CHEBI:15377"/>
        <dbReference type="ChEBI" id="CHEBI:15378"/>
        <dbReference type="ChEBI" id="CHEBI:30616"/>
        <dbReference type="ChEBI" id="CHEBI:43474"/>
        <dbReference type="ChEBI" id="CHEBI:57287"/>
        <dbReference type="ChEBI" id="CHEBI:57288"/>
        <dbReference type="ChEBI" id="CHEBI:74900"/>
        <dbReference type="ChEBI" id="CHEBI:82748"/>
        <dbReference type="ChEBI" id="CHEBI:456216"/>
        <dbReference type="EC" id="2.3.1.193"/>
    </reaction>
</comment>
<keyword evidence="5 9" id="KW-0547">Nucleotide-binding</keyword>
<keyword evidence="3 9" id="KW-0808">Transferase</keyword>
<feature type="binding site" evidence="9">
    <location>
        <position position="383"/>
    </location>
    <ligand>
        <name>ATP</name>
        <dbReference type="ChEBI" id="CHEBI:30616"/>
    </ligand>
</feature>
<dbReference type="InterPro" id="IPR000182">
    <property type="entry name" value="GNAT_dom"/>
</dbReference>
<dbReference type="Pfam" id="PF13718">
    <property type="entry name" value="GNAT_acetyltr_2"/>
    <property type="match status" value="2"/>
</dbReference>
<dbReference type="GO" id="GO:1904812">
    <property type="term" value="P:rRNA acetylation involved in maturation of SSU-rRNA"/>
    <property type="evidence" value="ECO:0007669"/>
    <property type="project" value="TreeGrafter"/>
</dbReference>
<dbReference type="InterPro" id="IPR027417">
    <property type="entry name" value="P-loop_NTPase"/>
</dbReference>
<dbReference type="InterPro" id="IPR038321">
    <property type="entry name" value="TmcA_C_sf"/>
</dbReference>
<dbReference type="Gene3D" id="1.20.120.890">
    <property type="entry name" value="tRNA(Met) cytidine acetyltransferase, tail domain"/>
    <property type="match status" value="1"/>
</dbReference>
<feature type="region of interest" description="Disordered" evidence="10">
    <location>
        <begin position="187"/>
        <end position="212"/>
    </location>
</feature>
<gene>
    <name evidence="9" type="primary">tmcA</name>
    <name evidence="12" type="ORF">CKO25_13610</name>
</gene>
<evidence type="ECO:0000256" key="8">
    <source>
        <dbReference type="ARBA" id="ARBA00023315"/>
    </source>
</evidence>
<comment type="caution">
    <text evidence="12">The sequence shown here is derived from an EMBL/GenBank/DDBJ whole genome shotgun (WGS) entry which is preliminary data.</text>
</comment>
<keyword evidence="7 9" id="KW-0694">RNA-binding</keyword>
<evidence type="ECO:0000256" key="5">
    <source>
        <dbReference type="ARBA" id="ARBA00022741"/>
    </source>
</evidence>
<dbReference type="GO" id="GO:0005524">
    <property type="term" value="F:ATP binding"/>
    <property type="evidence" value="ECO:0007669"/>
    <property type="project" value="UniProtKB-UniRule"/>
</dbReference>
<comment type="caution">
    <text evidence="9">Lacks conserved residue(s) required for the propagation of feature annotation.</text>
</comment>
<feature type="compositionally biased region" description="Low complexity" evidence="10">
    <location>
        <begin position="198"/>
        <end position="212"/>
    </location>
</feature>
<dbReference type="Pfam" id="PF05127">
    <property type="entry name" value="NAT10_TcmA_helicase"/>
    <property type="match status" value="1"/>
</dbReference>
<evidence type="ECO:0000256" key="6">
    <source>
        <dbReference type="ARBA" id="ARBA00022840"/>
    </source>
</evidence>
<dbReference type="PANTHER" id="PTHR10925">
    <property type="entry name" value="N-ACETYLTRANSFERASE 10"/>
    <property type="match status" value="1"/>
</dbReference>
<dbReference type="PANTHER" id="PTHR10925:SF5">
    <property type="entry name" value="RNA CYTIDINE ACETYLTRANSFERASE"/>
    <property type="match status" value="1"/>
</dbReference>
<dbReference type="InterPro" id="IPR013562">
    <property type="entry name" value="TmcA/NAT10_N"/>
</dbReference>
<comment type="function">
    <text evidence="9">Catalyzes the formation of N(4)-acetylcytidine (ac(4)C) at the wobble position of tRNA(Met), by using acetyl-CoA as an acetyl donor and ATP (or GTP).</text>
</comment>
<dbReference type="EC" id="2.3.1.193" evidence="9"/>
<comment type="subcellular location">
    <subcellularLocation>
        <location evidence="9">Cytoplasm</location>
    </subcellularLocation>
</comment>
<keyword evidence="4 9" id="KW-0819">tRNA processing</keyword>
<dbReference type="InterPro" id="IPR024914">
    <property type="entry name" value="tRNA_acetyltr_TmcA"/>
</dbReference>
<evidence type="ECO:0000313" key="13">
    <source>
        <dbReference type="Proteomes" id="UP001138802"/>
    </source>
</evidence>
<dbReference type="GO" id="GO:0002101">
    <property type="term" value="P:tRNA wobble cytosine modification"/>
    <property type="evidence" value="ECO:0007669"/>
    <property type="project" value="UniProtKB-UniRule"/>
</dbReference>
<feature type="binding site" evidence="9">
    <location>
        <position position="215"/>
    </location>
    <ligand>
        <name>ATP</name>
        <dbReference type="ChEBI" id="CHEBI:30616"/>
    </ligand>
</feature>
<name>A0A9X1BA26_9GAMM</name>
<dbReference type="AlphaFoldDB" id="A0A9X1BA26"/>